<dbReference type="AlphaFoldDB" id="X1IJJ6"/>
<organism evidence="1">
    <name type="scientific">marine sediment metagenome</name>
    <dbReference type="NCBI Taxonomy" id="412755"/>
    <lineage>
        <taxon>unclassified sequences</taxon>
        <taxon>metagenomes</taxon>
        <taxon>ecological metagenomes</taxon>
    </lineage>
</organism>
<reference evidence="1" key="1">
    <citation type="journal article" date="2014" name="Front. Microbiol.">
        <title>High frequency of phylogenetically diverse reductive dehalogenase-homologous genes in deep subseafloor sedimentary metagenomes.</title>
        <authorList>
            <person name="Kawai M."/>
            <person name="Futagami T."/>
            <person name="Toyoda A."/>
            <person name="Takaki Y."/>
            <person name="Nishi S."/>
            <person name="Hori S."/>
            <person name="Arai W."/>
            <person name="Tsubouchi T."/>
            <person name="Morono Y."/>
            <person name="Uchiyama I."/>
            <person name="Ito T."/>
            <person name="Fujiyama A."/>
            <person name="Inagaki F."/>
            <person name="Takami H."/>
        </authorList>
    </citation>
    <scope>NUCLEOTIDE SEQUENCE</scope>
    <source>
        <strain evidence="1">Expedition CK06-06</strain>
    </source>
</reference>
<protein>
    <submittedName>
        <fullName evidence="1">Uncharacterized protein</fullName>
    </submittedName>
</protein>
<gene>
    <name evidence="1" type="ORF">S03H2_36672</name>
</gene>
<comment type="caution">
    <text evidence="1">The sequence shown here is derived from an EMBL/GenBank/DDBJ whole genome shotgun (WGS) entry which is preliminary data.</text>
</comment>
<feature type="non-terminal residue" evidence="1">
    <location>
        <position position="117"/>
    </location>
</feature>
<name>X1IJJ6_9ZZZZ</name>
<dbReference type="EMBL" id="BARU01022517">
    <property type="protein sequence ID" value="GAH57738.1"/>
    <property type="molecule type" value="Genomic_DNA"/>
</dbReference>
<proteinExistence type="predicted"/>
<accession>X1IJJ6</accession>
<evidence type="ECO:0000313" key="1">
    <source>
        <dbReference type="EMBL" id="GAH57738.1"/>
    </source>
</evidence>
<sequence>MVKKPKDTTTTKRKTIYELVGERRTPFRRGDNPIDDILLDEERELSREVKRIRLEHIVMKKRREIEQLKQQSGETDMGSLPSNQDFLNMAKFMADLTPEEAQRVRSSYTFFKLAEKG</sequence>